<feature type="domain" description="Protein kinase" evidence="13">
    <location>
        <begin position="686"/>
        <end position="995"/>
    </location>
</feature>
<dbReference type="GO" id="GO:0005524">
    <property type="term" value="F:ATP binding"/>
    <property type="evidence" value="ECO:0007669"/>
    <property type="project" value="UniProtKB-KW"/>
</dbReference>
<dbReference type="Gene3D" id="2.40.290.10">
    <property type="match status" value="1"/>
</dbReference>
<dbReference type="FunFam" id="4.10.970.10:FF:000002">
    <property type="entry name" value="Atp-dependent dna helicase 2"/>
    <property type="match status" value="1"/>
</dbReference>
<keyword evidence="5" id="KW-0378">Hydrolase</keyword>
<keyword evidence="4" id="KW-0227">DNA damage</keyword>
<evidence type="ECO:0000256" key="2">
    <source>
        <dbReference type="ARBA" id="ARBA00005240"/>
    </source>
</evidence>
<dbReference type="PANTHER" id="PTHR12604">
    <property type="entry name" value="KU AUTOANTIGEN DNA HELICASE"/>
    <property type="match status" value="1"/>
</dbReference>
<dbReference type="GO" id="GO:0000723">
    <property type="term" value="P:telomere maintenance"/>
    <property type="evidence" value="ECO:0007669"/>
    <property type="project" value="InterPro"/>
</dbReference>
<feature type="region of interest" description="Disordered" evidence="12">
    <location>
        <begin position="1500"/>
        <end position="1554"/>
    </location>
</feature>
<dbReference type="InterPro" id="IPR016194">
    <property type="entry name" value="SPOC-like_C_dom_sf"/>
</dbReference>
<evidence type="ECO:0000256" key="9">
    <source>
        <dbReference type="ARBA" id="ARBA00023172"/>
    </source>
</evidence>
<evidence type="ECO:0000313" key="15">
    <source>
        <dbReference type="Proteomes" id="UP000286097"/>
    </source>
</evidence>
<dbReference type="InterPro" id="IPR047087">
    <property type="entry name" value="KU70_core_dom"/>
</dbReference>
<reference evidence="14 15" key="1">
    <citation type="submission" date="2018-06" db="EMBL/GenBank/DDBJ databases">
        <title>Comparative genomics of downy mildews reveals potential adaptations to biotrophy.</title>
        <authorList>
            <person name="Fletcher K."/>
            <person name="Klosterman S.J."/>
            <person name="Derevnina L."/>
            <person name="Martin F."/>
            <person name="Koike S."/>
            <person name="Reyes Chin-Wo S."/>
            <person name="Mou B."/>
            <person name="Michelmore R."/>
        </authorList>
    </citation>
    <scope>NUCLEOTIDE SEQUENCE [LARGE SCALE GENOMIC DNA]</scope>
    <source>
        <strain evidence="14 15">R13</strain>
    </source>
</reference>
<dbReference type="GO" id="GO:0003684">
    <property type="term" value="F:damaged DNA binding"/>
    <property type="evidence" value="ECO:0007669"/>
    <property type="project" value="InterPro"/>
</dbReference>
<proteinExistence type="inferred from homology"/>
<name>A0A3R7YSS9_9STRA</name>
<feature type="compositionally biased region" description="Polar residues" evidence="12">
    <location>
        <begin position="1428"/>
        <end position="1443"/>
    </location>
</feature>
<keyword evidence="7" id="KW-0067">ATP-binding</keyword>
<dbReference type="SUPFAM" id="SSF53300">
    <property type="entry name" value="vWA-like"/>
    <property type="match status" value="1"/>
</dbReference>
<gene>
    <name evidence="14" type="ORF">DD237_004552</name>
</gene>
<keyword evidence="3" id="KW-0547">Nucleotide-binding</keyword>
<comment type="similarity">
    <text evidence="2">Belongs to the ku70 family.</text>
</comment>
<dbReference type="InterPro" id="IPR006164">
    <property type="entry name" value="DNA_bd_Ku70/Ku80"/>
</dbReference>
<dbReference type="SUPFAM" id="SSF100939">
    <property type="entry name" value="SPOC domain-like"/>
    <property type="match status" value="1"/>
</dbReference>
<dbReference type="GO" id="GO:0004672">
    <property type="term" value="F:protein kinase activity"/>
    <property type="evidence" value="ECO:0007669"/>
    <property type="project" value="InterPro"/>
</dbReference>
<dbReference type="FunFam" id="2.40.290.10:FF:000001">
    <property type="entry name" value="X-ray repair cross complementing 6"/>
    <property type="match status" value="1"/>
</dbReference>
<dbReference type="InterPro" id="IPR000719">
    <property type="entry name" value="Prot_kinase_dom"/>
</dbReference>
<dbReference type="Gene3D" id="1.10.1600.10">
    <property type="match status" value="1"/>
</dbReference>
<dbReference type="Pfam" id="PF02735">
    <property type="entry name" value="Ku"/>
    <property type="match status" value="1"/>
</dbReference>
<dbReference type="EMBL" id="QKXF01000409">
    <property type="protein sequence ID" value="RQM11615.1"/>
    <property type="molecule type" value="Genomic_DNA"/>
</dbReference>
<evidence type="ECO:0000256" key="5">
    <source>
        <dbReference type="ARBA" id="ARBA00022801"/>
    </source>
</evidence>
<dbReference type="InterPro" id="IPR011989">
    <property type="entry name" value="ARM-like"/>
</dbReference>
<feature type="compositionally biased region" description="Basic and acidic residues" evidence="12">
    <location>
        <begin position="1541"/>
        <end position="1554"/>
    </location>
</feature>
<evidence type="ECO:0000256" key="6">
    <source>
        <dbReference type="ARBA" id="ARBA00022806"/>
    </source>
</evidence>
<dbReference type="InterPro" id="IPR016024">
    <property type="entry name" value="ARM-type_fold"/>
</dbReference>
<organism evidence="14 15">
    <name type="scientific">Peronospora effusa</name>
    <dbReference type="NCBI Taxonomy" id="542832"/>
    <lineage>
        <taxon>Eukaryota</taxon>
        <taxon>Sar</taxon>
        <taxon>Stramenopiles</taxon>
        <taxon>Oomycota</taxon>
        <taxon>Peronosporomycetes</taxon>
        <taxon>Peronosporales</taxon>
        <taxon>Peronosporaceae</taxon>
        <taxon>Peronospora</taxon>
    </lineage>
</organism>
<dbReference type="InterPro" id="IPR005161">
    <property type="entry name" value="Ku_N"/>
</dbReference>
<evidence type="ECO:0000256" key="10">
    <source>
        <dbReference type="ARBA" id="ARBA00023204"/>
    </source>
</evidence>
<dbReference type="InterPro" id="IPR036465">
    <property type="entry name" value="vWFA_dom_sf"/>
</dbReference>
<accession>A0A3R7YSS9</accession>
<keyword evidence="8" id="KW-0238">DNA-binding</keyword>
<evidence type="ECO:0000256" key="7">
    <source>
        <dbReference type="ARBA" id="ARBA00022840"/>
    </source>
</evidence>
<dbReference type="InterPro" id="IPR005160">
    <property type="entry name" value="Ku_C"/>
</dbReference>
<dbReference type="Gene3D" id="3.40.50.410">
    <property type="entry name" value="von Willebrand factor, type A domain"/>
    <property type="match status" value="1"/>
</dbReference>
<dbReference type="GO" id="GO:0042162">
    <property type="term" value="F:telomeric DNA binding"/>
    <property type="evidence" value="ECO:0007669"/>
    <property type="project" value="InterPro"/>
</dbReference>
<dbReference type="NCBIfam" id="TIGR00578">
    <property type="entry name" value="ku70"/>
    <property type="match status" value="1"/>
</dbReference>
<dbReference type="InterPro" id="IPR027388">
    <property type="entry name" value="Ku70_bridge/pillars_dom_sf"/>
</dbReference>
<dbReference type="Gene3D" id="4.10.970.10">
    <property type="entry name" value="Ku70, bridge and pillars"/>
    <property type="match status" value="1"/>
</dbReference>
<keyword evidence="6" id="KW-0347">Helicase</keyword>
<dbReference type="Pfam" id="PF03731">
    <property type="entry name" value="Ku_N"/>
    <property type="match status" value="1"/>
</dbReference>
<protein>
    <recommendedName>
        <fullName evidence="13">Protein kinase domain-containing protein</fullName>
    </recommendedName>
</protein>
<feature type="region of interest" description="Disordered" evidence="12">
    <location>
        <begin position="1369"/>
        <end position="1404"/>
    </location>
</feature>
<dbReference type="InterPro" id="IPR001245">
    <property type="entry name" value="Ser-Thr/Tyr_kinase_cat_dom"/>
</dbReference>
<dbReference type="Pfam" id="PF07714">
    <property type="entry name" value="PK_Tyr_Ser-Thr"/>
    <property type="match status" value="1"/>
</dbReference>
<dbReference type="GO" id="GO:0043564">
    <property type="term" value="C:Ku70:Ku80 complex"/>
    <property type="evidence" value="ECO:0007669"/>
    <property type="project" value="InterPro"/>
</dbReference>
<evidence type="ECO:0000256" key="1">
    <source>
        <dbReference type="ARBA" id="ARBA00004123"/>
    </source>
</evidence>
<dbReference type="PANTHER" id="PTHR12604:SF2">
    <property type="entry name" value="X-RAY REPAIR CROSS-COMPLEMENTING PROTEIN 6"/>
    <property type="match status" value="1"/>
</dbReference>
<dbReference type="InterPro" id="IPR006165">
    <property type="entry name" value="Ku70"/>
</dbReference>
<keyword evidence="10" id="KW-0234">DNA repair</keyword>
<evidence type="ECO:0000256" key="12">
    <source>
        <dbReference type="SAM" id="MobiDB-lite"/>
    </source>
</evidence>
<dbReference type="SMART" id="SM00220">
    <property type="entry name" value="S_TKc"/>
    <property type="match status" value="1"/>
</dbReference>
<dbReference type="SUPFAM" id="SSF56112">
    <property type="entry name" value="Protein kinase-like (PK-like)"/>
    <property type="match status" value="1"/>
</dbReference>
<comment type="caution">
    <text evidence="14">The sequence shown here is derived from an EMBL/GenBank/DDBJ whole genome shotgun (WGS) entry which is preliminary data.</text>
</comment>
<dbReference type="Gene3D" id="3.30.200.20">
    <property type="entry name" value="Phosphorylase Kinase, domain 1"/>
    <property type="match status" value="1"/>
</dbReference>
<dbReference type="Gene3D" id="1.25.10.10">
    <property type="entry name" value="Leucine-rich Repeat Variant"/>
    <property type="match status" value="1"/>
</dbReference>
<keyword evidence="11" id="KW-0539">Nucleus</keyword>
<comment type="subcellular location">
    <subcellularLocation>
        <location evidence="1">Nucleus</location>
    </subcellularLocation>
</comment>
<evidence type="ECO:0000313" key="14">
    <source>
        <dbReference type="EMBL" id="RQM11615.1"/>
    </source>
</evidence>
<feature type="compositionally biased region" description="Polar residues" evidence="12">
    <location>
        <begin position="1"/>
        <end position="11"/>
    </location>
</feature>
<evidence type="ECO:0000256" key="3">
    <source>
        <dbReference type="ARBA" id="ARBA00022741"/>
    </source>
</evidence>
<dbReference type="Pfam" id="PF03730">
    <property type="entry name" value="Ku_C"/>
    <property type="match status" value="1"/>
</dbReference>
<dbReference type="VEuPathDB" id="FungiDB:DD237_004552"/>
<keyword evidence="9" id="KW-0233">DNA recombination</keyword>
<dbReference type="GO" id="GO:0003678">
    <property type="term" value="F:DNA helicase activity"/>
    <property type="evidence" value="ECO:0007669"/>
    <property type="project" value="InterPro"/>
</dbReference>
<feature type="compositionally biased region" description="Basic and acidic residues" evidence="12">
    <location>
        <begin position="1510"/>
        <end position="1524"/>
    </location>
</feature>
<evidence type="ECO:0000256" key="4">
    <source>
        <dbReference type="ARBA" id="ARBA00022763"/>
    </source>
</evidence>
<dbReference type="Gene3D" id="1.10.510.10">
    <property type="entry name" value="Transferase(Phosphotransferase) domain 1"/>
    <property type="match status" value="1"/>
</dbReference>
<evidence type="ECO:0000256" key="11">
    <source>
        <dbReference type="ARBA" id="ARBA00023242"/>
    </source>
</evidence>
<feature type="region of interest" description="Disordered" evidence="12">
    <location>
        <begin position="1"/>
        <end position="23"/>
    </location>
</feature>
<dbReference type="GO" id="GO:0016787">
    <property type="term" value="F:hydrolase activity"/>
    <property type="evidence" value="ECO:0007669"/>
    <property type="project" value="UniProtKB-KW"/>
</dbReference>
<dbReference type="GO" id="GO:0006303">
    <property type="term" value="P:double-strand break repair via nonhomologous end joining"/>
    <property type="evidence" value="ECO:0007669"/>
    <property type="project" value="InterPro"/>
</dbReference>
<evidence type="ECO:0000259" key="13">
    <source>
        <dbReference type="PROSITE" id="PS50011"/>
    </source>
</evidence>
<feature type="compositionally biased region" description="Polar residues" evidence="12">
    <location>
        <begin position="1386"/>
        <end position="1396"/>
    </location>
</feature>
<dbReference type="SMART" id="SM00559">
    <property type="entry name" value="Ku78"/>
    <property type="match status" value="1"/>
</dbReference>
<dbReference type="Proteomes" id="UP000286097">
    <property type="component" value="Unassembled WGS sequence"/>
</dbReference>
<dbReference type="SUPFAM" id="SSF48371">
    <property type="entry name" value="ARM repeat"/>
    <property type="match status" value="1"/>
</dbReference>
<dbReference type="InterPro" id="IPR011009">
    <property type="entry name" value="Kinase-like_dom_sf"/>
</dbReference>
<dbReference type="GO" id="GO:0003690">
    <property type="term" value="F:double-stranded DNA binding"/>
    <property type="evidence" value="ECO:0007669"/>
    <property type="project" value="TreeGrafter"/>
</dbReference>
<feature type="region of interest" description="Disordered" evidence="12">
    <location>
        <begin position="1423"/>
        <end position="1443"/>
    </location>
</feature>
<sequence>MDAWGSQNAAASEQRLGEEEEWEMATTGKDALIVLLDVRKAMFSSYPHAAVDAPSTWFHAVVELMIKLLKSKVVASDNSLLSLIFFGTNKRGEAGTLEQVYEFQPLGYPSAQRIKELHALLESDVQSAFGSMENSENFSFSNALWQCGISFSNAKYAVKLIIIISISPLHCSHSSLKKKDLQRIWIFTNDDSSQAPDTEEVDRIQKQVQNHTELKRTLNFFYITPPGKKRFELAKFYGCSFKDLSADFDEEAIENEAYFQPAFPVGSLDDLMDGSLRKRFRKRRLTTIPLHITKGVSIGVELYALVIVQRKNTPVALDASTNTLLKVETKWLCEDTGAYLTPDQIKKYIDFGGKRVYFTRDDLIEIKHYDAPGLQLICFKPVSALNWNENIRSPYFVYPSDGYIEGSSTAFMAILNSMLRKQKFALARLIARKTSEPRLVALVPQEEANDEMGQVQPSGFNVIFLPYLDDIRDVSVETVGNSMSDVSCFVLITGAHCVFVAVAQEKIDAAKHLIAKLKLTEAPSFENPDLQKHYAAIQALALDEEELEFDEKKDTTLPDAEGFDQDEVKGAIADFREVCGGELLDASTKTKRKLSAPGGRKATIKKSMKGGLGELEAKETFDRKKWAALVNSHAIQKKTVAQLKAFLQAHGLVAVGRKADLINATLGGLVGSNATGGLPFSIDTPSMDGNVAASGAAGESVVFEGLSDFVLHSGKSKQDPSHAVSIFKSRQPAGQLTQNALRRIKTLRHPNILAYLDGTEVPNNGPVIIVTEHVMPLADFLMTLRMEYGVHSSEFSMCVSWGLRSILMALQFVNVDCKLIHGRLAPQSIFVTKGGDWKLGGFELTAEITSDGPSYMYTAFQQYADTSYKSPECQRCDWKAVATGPPYGIDIWAFACLMYYVFNDGHFRSSDVSSAANIPPTIRTQYRKAIDDKAARRPSPRKMLNCSYFDTAFIKRMNFLENLAVKESDEKAAFYKELCANLEMLPRCFGVHKILPALKQVVEFGAAPGAKNGLVKLDPSASHMLPAMVQIGSSLSAEEFKAEVLPIIIKLFSCNDRAVRVQLLQMMEKFAVHFDEKLVNSLVVFDNLCSGFTDAAPVLRELTVKSMLHIADKLSESNLNNRVMKYFAKLQSDPEPAIRTNTTICLGKIASKLNDTTRPKVLFPAFAKALRDSFPHARLAGLRSITACQVYFTPQSMASSIVPAISPLLLDVSTTVRDQAKISLDSFMKKIMDEAAHMKTREELDAKEYEAKRILGESDHVGDAVACGTTSSSSNDVCSSSGYVSSLTAWASSAVASNVDKLVGCDGSLSARSTLGASIGTSSLRSSFLSGIKIQDNDLSSSASSSSSSTLNSFNAFSADETAAGNGWGDDADLDGLESPKRTRSGIGSSLSVNHGATSSSTSPAASSLSELLSLSTTSVKLSVSRKPGTNQSSFAVQKTPSSSTFAMNAADTEWGDDKWGVDDDLDLNVLALKANRRSPGFQKDSNGLSKSSLSTTATIAPVAPAGLSPERKTVRERRAEAAHAKSKVKHQPLGAMKLDSTNKEKTDDWNWDF</sequence>
<dbReference type="CDD" id="cd00788">
    <property type="entry name" value="KU70"/>
    <property type="match status" value="1"/>
</dbReference>
<evidence type="ECO:0000256" key="8">
    <source>
        <dbReference type="ARBA" id="ARBA00023125"/>
    </source>
</evidence>
<dbReference type="GO" id="GO:0006310">
    <property type="term" value="P:DNA recombination"/>
    <property type="evidence" value="ECO:0007669"/>
    <property type="project" value="UniProtKB-KW"/>
</dbReference>
<dbReference type="PROSITE" id="PS50011">
    <property type="entry name" value="PROTEIN_KINASE_DOM"/>
    <property type="match status" value="1"/>
</dbReference>